<keyword evidence="2" id="KW-1185">Reference proteome</keyword>
<protein>
    <submittedName>
        <fullName evidence="1">Uncharacterized protein</fullName>
    </submittedName>
</protein>
<evidence type="ECO:0000313" key="2">
    <source>
        <dbReference type="Proteomes" id="UP000186601"/>
    </source>
</evidence>
<dbReference type="Proteomes" id="UP000186601">
    <property type="component" value="Unassembled WGS sequence"/>
</dbReference>
<evidence type="ECO:0000313" key="1">
    <source>
        <dbReference type="EMBL" id="PSS37963.1"/>
    </source>
</evidence>
<dbReference type="EMBL" id="MLYV02000015">
    <property type="protein sequence ID" value="PSS37963.1"/>
    <property type="molecule type" value="Genomic_DNA"/>
</dbReference>
<comment type="caution">
    <text evidence="1">The sequence shown here is derived from an EMBL/GenBank/DDBJ whole genome shotgun (WGS) entry which is preliminary data.</text>
</comment>
<accession>A0A2R6S6T8</accession>
<reference evidence="1 2" key="1">
    <citation type="submission" date="2018-02" db="EMBL/GenBank/DDBJ databases">
        <title>Genome sequence of the basidiomycete white-rot fungus Phlebia centrifuga.</title>
        <authorList>
            <person name="Granchi Z."/>
            <person name="Peng M."/>
            <person name="de Vries R.P."/>
            <person name="Hilden K."/>
            <person name="Makela M.R."/>
            <person name="Grigoriev I."/>
            <person name="Riley R."/>
        </authorList>
    </citation>
    <scope>NUCLEOTIDE SEQUENCE [LARGE SCALE GENOMIC DNA]</scope>
    <source>
        <strain evidence="1 2">FBCC195</strain>
    </source>
</reference>
<name>A0A2R6S6T8_9APHY</name>
<proteinExistence type="predicted"/>
<dbReference type="AlphaFoldDB" id="A0A2R6S6T8"/>
<sequence length="128" mass="13953">MKKFTCASTPRFGSKGIPAESRWEPHIRTNSLYAPRSAIVVDSRLVMILTVSVLPSREQVVCEGGERRAASEPLIMHWISRDASLSEGGGAKFTMDRRLLVNASIWLHVTVAQTLAGPPTASNPIPTL</sequence>
<gene>
    <name evidence="1" type="ORF">PHLCEN_2v190</name>
</gene>
<organism evidence="1 2">
    <name type="scientific">Hermanssonia centrifuga</name>
    <dbReference type="NCBI Taxonomy" id="98765"/>
    <lineage>
        <taxon>Eukaryota</taxon>
        <taxon>Fungi</taxon>
        <taxon>Dikarya</taxon>
        <taxon>Basidiomycota</taxon>
        <taxon>Agaricomycotina</taxon>
        <taxon>Agaricomycetes</taxon>
        <taxon>Polyporales</taxon>
        <taxon>Meruliaceae</taxon>
        <taxon>Hermanssonia</taxon>
    </lineage>
</organism>